<dbReference type="VEuPathDB" id="FungiDB:VP01_1163g4"/>
<organism evidence="1 2">
    <name type="scientific">Puccinia sorghi</name>
    <dbReference type="NCBI Taxonomy" id="27349"/>
    <lineage>
        <taxon>Eukaryota</taxon>
        <taxon>Fungi</taxon>
        <taxon>Dikarya</taxon>
        <taxon>Basidiomycota</taxon>
        <taxon>Pucciniomycotina</taxon>
        <taxon>Pucciniomycetes</taxon>
        <taxon>Pucciniales</taxon>
        <taxon>Pucciniaceae</taxon>
        <taxon>Puccinia</taxon>
    </lineage>
</organism>
<dbReference type="Proteomes" id="UP000037035">
    <property type="component" value="Unassembled WGS sequence"/>
</dbReference>
<dbReference type="PANTHER" id="PTHR48472:SF1">
    <property type="entry name" value="TC1-LIKE TRANSPOSASE DDE DOMAIN-CONTAINING PROTEIN"/>
    <property type="match status" value="1"/>
</dbReference>
<reference evidence="1 2" key="1">
    <citation type="submission" date="2015-08" db="EMBL/GenBank/DDBJ databases">
        <title>Next Generation Sequencing and Analysis of the Genome of Puccinia sorghi L Schw, the Causal Agent of Maize Common Rust.</title>
        <authorList>
            <person name="Rochi L."/>
            <person name="Burguener G."/>
            <person name="Darino M."/>
            <person name="Turjanski A."/>
            <person name="Kreff E."/>
            <person name="Dieguez M.J."/>
            <person name="Sacco F."/>
        </authorList>
    </citation>
    <scope>NUCLEOTIDE SEQUENCE [LARGE SCALE GENOMIC DNA]</scope>
    <source>
        <strain evidence="1 2">RO10H11247</strain>
    </source>
</reference>
<evidence type="ECO:0000313" key="1">
    <source>
        <dbReference type="EMBL" id="KNZ63284.1"/>
    </source>
</evidence>
<evidence type="ECO:0000313" key="2">
    <source>
        <dbReference type="Proteomes" id="UP000037035"/>
    </source>
</evidence>
<comment type="caution">
    <text evidence="1">The sequence shown here is derived from an EMBL/GenBank/DDBJ whole genome shotgun (WGS) entry which is preliminary data.</text>
</comment>
<sequence length="147" mass="17070">MVPPQQKSQLSEAISSLHLQHTWIFSIFTVTVPMENLFEVIWNPEEYNVQGQTKLLSSKDSRFMIQLVRDKPSLLLAKIRKKLYNSRELLMSLQEIHNNLVDQLSITLKKGETFNSKNFLLAKYSWVENMKHVPAESLVFTGNTSFQ</sequence>
<proteinExistence type="predicted"/>
<dbReference type="OrthoDB" id="3264182at2759"/>
<keyword evidence="2" id="KW-1185">Reference proteome</keyword>
<gene>
    <name evidence="1" type="ORF">VP01_1163g4</name>
</gene>
<dbReference type="PANTHER" id="PTHR48472">
    <property type="entry name" value="TC1-LIKE TRANSPOSASE DDE DOMAIN-CONTAINING PROTEIN"/>
    <property type="match status" value="1"/>
</dbReference>
<dbReference type="AlphaFoldDB" id="A0A0L6VRG5"/>
<name>A0A0L6VRG5_9BASI</name>
<dbReference type="EMBL" id="LAVV01001821">
    <property type="protein sequence ID" value="KNZ63284.1"/>
    <property type="molecule type" value="Genomic_DNA"/>
</dbReference>
<protein>
    <submittedName>
        <fullName evidence="1">Uncharacterized protein</fullName>
    </submittedName>
</protein>
<accession>A0A0L6VRG5</accession>
<dbReference type="STRING" id="27349.A0A0L6VRG5"/>